<feature type="compositionally biased region" description="Polar residues" evidence="1">
    <location>
        <begin position="49"/>
        <end position="58"/>
    </location>
</feature>
<dbReference type="EMBL" id="JAWDIQ010000003">
    <property type="protein sequence ID" value="MDY0409900.1"/>
    <property type="molecule type" value="Genomic_DNA"/>
</dbReference>
<organism evidence="2 3">
    <name type="scientific">Paracerasibacillus soli</name>
    <dbReference type="NCBI Taxonomy" id="480284"/>
    <lineage>
        <taxon>Bacteria</taxon>
        <taxon>Bacillati</taxon>
        <taxon>Bacillota</taxon>
        <taxon>Bacilli</taxon>
        <taxon>Bacillales</taxon>
        <taxon>Bacillaceae</taxon>
        <taxon>Paracerasibacillus</taxon>
    </lineage>
</organism>
<reference evidence="2 3" key="1">
    <citation type="submission" date="2023-10" db="EMBL/GenBank/DDBJ databases">
        <title>Virgibacillus soli CC-YMP-6 genome.</title>
        <authorList>
            <person name="Miliotis G."/>
            <person name="Sengupta P."/>
            <person name="Hameed A."/>
            <person name="Chuvochina M."/>
            <person name="Mcdonagh F."/>
            <person name="Simpson A.C."/>
            <person name="Singh N.K."/>
            <person name="Rekha P.D."/>
            <person name="Raman K."/>
            <person name="Hugenholtz P."/>
            <person name="Venkateswaran K."/>
        </authorList>
    </citation>
    <scope>NUCLEOTIDE SEQUENCE [LARGE SCALE GENOMIC DNA]</scope>
    <source>
        <strain evidence="2 3">CC-YMP-6</strain>
    </source>
</reference>
<sequence length="132" mass="14714">MMEDENGQAQFKSIFVKRQNHLKIIDLNGGLIYSGKISSEKVTDDATESDAQSQSTTADDSDVSTLPEYKNLTKNVDIAGLKITVVEDNANKRVMVLKDENGHEQYKSIFVKKQNIQKIIDYKGGLIFNGSL</sequence>
<proteinExistence type="predicted"/>
<accession>A0ABU5CWT9</accession>
<dbReference type="RefSeq" id="WP_320380757.1">
    <property type="nucleotide sequence ID" value="NZ_JAWDIQ010000003.1"/>
</dbReference>
<gene>
    <name evidence="2" type="ORF">RWD45_16580</name>
</gene>
<name>A0ABU5CWT9_9BACI</name>
<evidence type="ECO:0000256" key="1">
    <source>
        <dbReference type="SAM" id="MobiDB-lite"/>
    </source>
</evidence>
<dbReference type="Proteomes" id="UP001275315">
    <property type="component" value="Unassembled WGS sequence"/>
</dbReference>
<evidence type="ECO:0000313" key="3">
    <source>
        <dbReference type="Proteomes" id="UP001275315"/>
    </source>
</evidence>
<keyword evidence="3" id="KW-1185">Reference proteome</keyword>
<evidence type="ECO:0000313" key="2">
    <source>
        <dbReference type="EMBL" id="MDY0409900.1"/>
    </source>
</evidence>
<feature type="region of interest" description="Disordered" evidence="1">
    <location>
        <begin position="43"/>
        <end position="64"/>
    </location>
</feature>
<protein>
    <submittedName>
        <fullName evidence="2">Uncharacterized protein</fullName>
    </submittedName>
</protein>
<comment type="caution">
    <text evidence="2">The sequence shown here is derived from an EMBL/GenBank/DDBJ whole genome shotgun (WGS) entry which is preliminary data.</text>
</comment>